<dbReference type="Gene3D" id="3.30.420.260">
    <property type="match status" value="1"/>
</dbReference>
<dbReference type="RefSeq" id="WP_304421024.1">
    <property type="nucleotide sequence ID" value="NZ_JANCMU010000006.1"/>
</dbReference>
<keyword evidence="2" id="KW-1185">Reference proteome</keyword>
<evidence type="ECO:0000313" key="1">
    <source>
        <dbReference type="EMBL" id="MDG4946671.1"/>
    </source>
</evidence>
<dbReference type="AlphaFoldDB" id="A0A9X4MXH7"/>
<sequence>MAIKKLSILFLKDGFSFCVAKDSELIHTEKVRFEASQETTFYELLSQKLDQQLYLNQTYDEVHLAYLGDQFNIIPSSYFEAEPDAQMWLEFNAEIFEGDSIETTELSTYDAELIYAYPLELKEIIDRKFKGAKLESASALFINSFKLEDDKAQVFLNIHTNQLELLAFKNQGLYFYNIFEIATKEDLVYYILNSFKQLELDPNEVEVYYFGGDLEEASLKMLMNFVRHVMPGISNTTELSYYTELQNLS</sequence>
<name>A0A9X4MXH7_9FLAO</name>
<dbReference type="Proteomes" id="UP001152599">
    <property type="component" value="Unassembled WGS sequence"/>
</dbReference>
<protein>
    <submittedName>
        <fullName evidence="1">DUF3822 family protein</fullName>
    </submittedName>
</protein>
<gene>
    <name evidence="1" type="ORF">NMK71_09605</name>
</gene>
<dbReference type="InterPro" id="IPR024213">
    <property type="entry name" value="DUF3822"/>
</dbReference>
<dbReference type="Pfam" id="PF12864">
    <property type="entry name" value="DUF3822"/>
    <property type="match status" value="1"/>
</dbReference>
<organism evidence="1 2">
    <name type="scientific">Profundicola chukchiensis</name>
    <dbReference type="NCBI Taxonomy" id="2961959"/>
    <lineage>
        <taxon>Bacteria</taxon>
        <taxon>Pseudomonadati</taxon>
        <taxon>Bacteroidota</taxon>
        <taxon>Flavobacteriia</taxon>
        <taxon>Flavobacteriales</taxon>
        <taxon>Weeksellaceae</taxon>
        <taxon>Profundicola</taxon>
    </lineage>
</organism>
<dbReference type="CDD" id="cd24013">
    <property type="entry name" value="ASKHA_ATPase_BT3980-like"/>
    <property type="match status" value="1"/>
</dbReference>
<proteinExistence type="predicted"/>
<evidence type="ECO:0000313" key="2">
    <source>
        <dbReference type="Proteomes" id="UP001152599"/>
    </source>
</evidence>
<dbReference type="EMBL" id="JANCMU010000006">
    <property type="protein sequence ID" value="MDG4946671.1"/>
    <property type="molecule type" value="Genomic_DNA"/>
</dbReference>
<accession>A0A9X4MXH7</accession>
<reference evidence="1" key="1">
    <citation type="submission" date="2022-07" db="EMBL/GenBank/DDBJ databases">
        <title>Description and genome-wide analysis of Profundicola chukchiensis gen. nov., sp. nov., marine bacteria isolated from bottom sediments of the Chukchi Sea.</title>
        <authorList>
            <person name="Romanenko L."/>
            <person name="Otstavnykh N."/>
            <person name="Kurilenko V."/>
            <person name="Eremeev V."/>
            <person name="Velansky P."/>
            <person name="Mikhailov V."/>
            <person name="Isaeva M."/>
        </authorList>
    </citation>
    <scope>NUCLEOTIDE SEQUENCE</scope>
    <source>
        <strain evidence="1">KMM 9713</strain>
    </source>
</reference>
<comment type="caution">
    <text evidence="1">The sequence shown here is derived from an EMBL/GenBank/DDBJ whole genome shotgun (WGS) entry which is preliminary data.</text>
</comment>
<dbReference type="Gene3D" id="3.30.420.250">
    <property type="match status" value="1"/>
</dbReference>